<dbReference type="AlphaFoldDB" id="A0A6A5Z1M5"/>
<dbReference type="OrthoDB" id="5362512at2759"/>
<sequence length="795" mass="90544">MSGNIPEPTSAISPDGSVLAHRIWESTFLSDDEPERFVMSRESTMPFTAEPEQVYVPAEHDRHHQHHRPARELSHKRFPEAPLHNLCGTCKDFTRNCHLLDLLQHADDSAFEGLTLRDTSDYIICTVAQLLDGRLRCHMCTLILRAWKVGRKEDPTAALDPSDRVNLHMRLAGSPRQIVVSVRSEYDKPTRSRPIPSRLRIFATDNDYEDADPPLLKWDHVPLRSSDNIELVKGWLRTCREGHTKCNLFARHTASGTPGRSSRHVGQGSNRPTRVLDVSDGGVKLRCDLEDDFEYLTLSHMWGPDPAHQLRLNLDTLEEFQDQVPYEKLSKIFKEAIRMTRALDYRYIWIDSLCIIQDSKPDWEKEAARMATVYGNSECTLAFVYPPQENFPKPRSDPRGFVPCILRQGTRSSRGLYLSLSVSKVTVDWLQPKTWPLFNRAWVFQERILSSRNLYYGNQAMVWECCELFCDELVGTTSTALDTYTHGTEILSKTYLHSTIMKILALPTKLIAKGPRTEEIASFMDVWTGAVDEYRHMHLTKFEDRVIAFTGIAQAIQNLSGFVYVAGLWRDFLPLCLLWGFKQSGNIREPGVETAPSWSWFAVPIRQESDMVDFSSPFEKSKAARREVYCAKFISIGTDLVELLPKRQPVLIDFKGLTLSIEAITLPAELLWITNDTGNLAMLKIPALTKINETFDLTYYHDDTVNLSEVPKDVLEKAIVATIAHFVVEDEPGTPAITHHVAGLVLIPASEADTWRRIGLWRIKDGDRATEGKPLDRAWAPKRFGEWKKSELTLV</sequence>
<evidence type="ECO:0000259" key="2">
    <source>
        <dbReference type="Pfam" id="PF06985"/>
    </source>
</evidence>
<dbReference type="PANTHER" id="PTHR33112">
    <property type="entry name" value="DOMAIN PROTEIN, PUTATIVE-RELATED"/>
    <property type="match status" value="1"/>
</dbReference>
<feature type="domain" description="Heterokaryon incompatibility" evidence="2">
    <location>
        <begin position="295"/>
        <end position="446"/>
    </location>
</feature>
<dbReference type="InterPro" id="IPR010730">
    <property type="entry name" value="HET"/>
</dbReference>
<dbReference type="Pfam" id="PF06985">
    <property type="entry name" value="HET"/>
    <property type="match status" value="1"/>
</dbReference>
<dbReference type="Proteomes" id="UP000799770">
    <property type="component" value="Unassembled WGS sequence"/>
</dbReference>
<name>A0A6A5Z1M5_9PLEO</name>
<protein>
    <submittedName>
        <fullName evidence="3">Heterokaryon incompatibility protein-domain-containing protein</fullName>
    </submittedName>
</protein>
<gene>
    <name evidence="3" type="ORF">BDV96DRAFT_648586</name>
</gene>
<dbReference type="PANTHER" id="PTHR33112:SF8">
    <property type="entry name" value="HETEROKARYON INCOMPATIBILITY DOMAIN-CONTAINING PROTEIN"/>
    <property type="match status" value="1"/>
</dbReference>
<proteinExistence type="predicted"/>
<dbReference type="EMBL" id="ML977329">
    <property type="protein sequence ID" value="KAF2112964.1"/>
    <property type="molecule type" value="Genomic_DNA"/>
</dbReference>
<keyword evidence="4" id="KW-1185">Reference proteome</keyword>
<accession>A0A6A5Z1M5</accession>
<evidence type="ECO:0000313" key="4">
    <source>
        <dbReference type="Proteomes" id="UP000799770"/>
    </source>
</evidence>
<reference evidence="3" key="1">
    <citation type="journal article" date="2020" name="Stud. Mycol.">
        <title>101 Dothideomycetes genomes: a test case for predicting lifestyles and emergence of pathogens.</title>
        <authorList>
            <person name="Haridas S."/>
            <person name="Albert R."/>
            <person name="Binder M."/>
            <person name="Bloem J."/>
            <person name="Labutti K."/>
            <person name="Salamov A."/>
            <person name="Andreopoulos B."/>
            <person name="Baker S."/>
            <person name="Barry K."/>
            <person name="Bills G."/>
            <person name="Bluhm B."/>
            <person name="Cannon C."/>
            <person name="Castanera R."/>
            <person name="Culley D."/>
            <person name="Daum C."/>
            <person name="Ezra D."/>
            <person name="Gonzalez J."/>
            <person name="Henrissat B."/>
            <person name="Kuo A."/>
            <person name="Liang C."/>
            <person name="Lipzen A."/>
            <person name="Lutzoni F."/>
            <person name="Magnuson J."/>
            <person name="Mondo S."/>
            <person name="Nolan M."/>
            <person name="Ohm R."/>
            <person name="Pangilinan J."/>
            <person name="Park H.-J."/>
            <person name="Ramirez L."/>
            <person name="Alfaro M."/>
            <person name="Sun H."/>
            <person name="Tritt A."/>
            <person name="Yoshinaga Y."/>
            <person name="Zwiers L.-H."/>
            <person name="Turgeon B."/>
            <person name="Goodwin S."/>
            <person name="Spatafora J."/>
            <person name="Crous P."/>
            <person name="Grigoriev I."/>
        </authorList>
    </citation>
    <scope>NUCLEOTIDE SEQUENCE</scope>
    <source>
        <strain evidence="3">CBS 627.86</strain>
    </source>
</reference>
<organism evidence="3 4">
    <name type="scientific">Lophiotrema nucula</name>
    <dbReference type="NCBI Taxonomy" id="690887"/>
    <lineage>
        <taxon>Eukaryota</taxon>
        <taxon>Fungi</taxon>
        <taxon>Dikarya</taxon>
        <taxon>Ascomycota</taxon>
        <taxon>Pezizomycotina</taxon>
        <taxon>Dothideomycetes</taxon>
        <taxon>Pleosporomycetidae</taxon>
        <taxon>Pleosporales</taxon>
        <taxon>Lophiotremataceae</taxon>
        <taxon>Lophiotrema</taxon>
    </lineage>
</organism>
<feature type="region of interest" description="Disordered" evidence="1">
    <location>
        <begin position="251"/>
        <end position="273"/>
    </location>
</feature>
<evidence type="ECO:0000256" key="1">
    <source>
        <dbReference type="SAM" id="MobiDB-lite"/>
    </source>
</evidence>
<evidence type="ECO:0000313" key="3">
    <source>
        <dbReference type="EMBL" id="KAF2112964.1"/>
    </source>
</evidence>